<dbReference type="Proteomes" id="UP001627154">
    <property type="component" value="Unassembled WGS sequence"/>
</dbReference>
<dbReference type="Gene3D" id="1.10.10.2230">
    <property type="match status" value="1"/>
</dbReference>
<dbReference type="InterPro" id="IPR022702">
    <property type="entry name" value="Cytosine_MeTrfase1_RFD"/>
</dbReference>
<keyword evidence="2 11" id="KW-0489">Methyltransferase</keyword>
<organism evidence="20 21">
    <name type="scientific">Trichogramma kaykai</name>
    <dbReference type="NCBI Taxonomy" id="54128"/>
    <lineage>
        <taxon>Eukaryota</taxon>
        <taxon>Metazoa</taxon>
        <taxon>Ecdysozoa</taxon>
        <taxon>Arthropoda</taxon>
        <taxon>Hexapoda</taxon>
        <taxon>Insecta</taxon>
        <taxon>Pterygota</taxon>
        <taxon>Neoptera</taxon>
        <taxon>Endopterygota</taxon>
        <taxon>Hymenoptera</taxon>
        <taxon>Apocrita</taxon>
        <taxon>Proctotrupomorpha</taxon>
        <taxon>Chalcidoidea</taxon>
        <taxon>Trichogrammatidae</taxon>
        <taxon>Trichogramma</taxon>
    </lineage>
</organism>
<keyword evidence="5" id="KW-0479">Metal-binding</keyword>
<keyword evidence="7 13" id="KW-0863">Zinc-finger</keyword>
<evidence type="ECO:0000256" key="9">
    <source>
        <dbReference type="ARBA" id="ARBA00023125"/>
    </source>
</evidence>
<evidence type="ECO:0000256" key="12">
    <source>
        <dbReference type="PIRSR" id="PIRSR037404-1"/>
    </source>
</evidence>
<keyword evidence="4 11" id="KW-0949">S-adenosyl-L-methionine</keyword>
<proteinExistence type="inferred from homology"/>
<dbReference type="SMART" id="SM00439">
    <property type="entry name" value="BAH"/>
    <property type="match status" value="2"/>
</dbReference>
<evidence type="ECO:0000256" key="17">
    <source>
        <dbReference type="SAM" id="MobiDB-lite"/>
    </source>
</evidence>
<dbReference type="GO" id="GO:0003682">
    <property type="term" value="F:chromatin binding"/>
    <property type="evidence" value="ECO:0007669"/>
    <property type="project" value="UniProtKB-UniRule"/>
</dbReference>
<dbReference type="EMBL" id="JBJJXI010000157">
    <property type="protein sequence ID" value="KAL3385455.1"/>
    <property type="molecule type" value="Genomic_DNA"/>
</dbReference>
<dbReference type="PROSITE" id="PS00094">
    <property type="entry name" value="C5_MTASE_1"/>
    <property type="match status" value="1"/>
</dbReference>
<dbReference type="SUPFAM" id="SSF53335">
    <property type="entry name" value="S-adenosyl-L-methionine-dependent methyltransferases"/>
    <property type="match status" value="1"/>
</dbReference>
<feature type="compositionally biased region" description="Basic and acidic residues" evidence="17">
    <location>
        <begin position="14"/>
        <end position="23"/>
    </location>
</feature>
<feature type="active site" evidence="12 14">
    <location>
        <position position="959"/>
    </location>
</feature>
<protein>
    <recommendedName>
        <fullName evidence="11">DNA (cytosine-5)-methyltransferase</fullName>
        <ecNumber evidence="11">2.1.1.37</ecNumber>
    </recommendedName>
</protein>
<evidence type="ECO:0000256" key="5">
    <source>
        <dbReference type="ARBA" id="ARBA00022723"/>
    </source>
</evidence>
<evidence type="ECO:0000256" key="15">
    <source>
        <dbReference type="RuleBase" id="RU000416"/>
    </source>
</evidence>
<keyword evidence="3 11" id="KW-0808">Transferase</keyword>
<accession>A0ABD2VYB8</accession>
<evidence type="ECO:0000259" key="18">
    <source>
        <dbReference type="PROSITE" id="PS51038"/>
    </source>
</evidence>
<feature type="domain" description="BAH" evidence="18">
    <location>
        <begin position="485"/>
        <end position="612"/>
    </location>
</feature>
<dbReference type="PANTHER" id="PTHR10629:SF52">
    <property type="entry name" value="DNA (CYTOSINE-5)-METHYLTRANSFERASE 1"/>
    <property type="match status" value="1"/>
</dbReference>
<dbReference type="InterPro" id="IPR002857">
    <property type="entry name" value="Znf_CXXC"/>
</dbReference>
<dbReference type="Pfam" id="PF12047">
    <property type="entry name" value="DNMT1-RFD"/>
    <property type="match status" value="1"/>
</dbReference>
<dbReference type="PIRSF" id="PIRSF037404">
    <property type="entry name" value="DNMT1"/>
    <property type="match status" value="1"/>
</dbReference>
<dbReference type="InterPro" id="IPR018117">
    <property type="entry name" value="C5_DNA_meth_AS"/>
</dbReference>
<dbReference type="GO" id="GO:0032259">
    <property type="term" value="P:methylation"/>
    <property type="evidence" value="ECO:0007669"/>
    <property type="project" value="UniProtKB-KW"/>
</dbReference>
<dbReference type="Pfam" id="PF01426">
    <property type="entry name" value="BAH"/>
    <property type="match status" value="2"/>
</dbReference>
<evidence type="ECO:0000313" key="21">
    <source>
        <dbReference type="Proteomes" id="UP001627154"/>
    </source>
</evidence>
<evidence type="ECO:0000256" key="3">
    <source>
        <dbReference type="ARBA" id="ARBA00022679"/>
    </source>
</evidence>
<dbReference type="InterPro" id="IPR029063">
    <property type="entry name" value="SAM-dependent_MTases_sf"/>
</dbReference>
<dbReference type="Gene3D" id="3.40.50.150">
    <property type="entry name" value="Vaccinia Virus protein VP39"/>
    <property type="match status" value="1"/>
</dbReference>
<dbReference type="InterPro" id="IPR001025">
    <property type="entry name" value="BAH_dom"/>
</dbReference>
<dbReference type="NCBIfam" id="TIGR00675">
    <property type="entry name" value="dcm"/>
    <property type="match status" value="1"/>
</dbReference>
<feature type="region of interest" description="Disordered" evidence="17">
    <location>
        <begin position="1"/>
        <end position="46"/>
    </location>
</feature>
<keyword evidence="9 11" id="KW-0238">DNA-binding</keyword>
<dbReference type="Pfam" id="PF02008">
    <property type="entry name" value="zf-CXXC"/>
    <property type="match status" value="1"/>
</dbReference>
<dbReference type="PROSITE" id="PS51679">
    <property type="entry name" value="SAM_MT_C5"/>
    <property type="match status" value="1"/>
</dbReference>
<dbReference type="PROSITE" id="PS51058">
    <property type="entry name" value="ZF_CXXC"/>
    <property type="match status" value="1"/>
</dbReference>
<dbReference type="PANTHER" id="PTHR10629">
    <property type="entry name" value="CYTOSINE-SPECIFIC METHYLTRANSFERASE"/>
    <property type="match status" value="1"/>
</dbReference>
<evidence type="ECO:0000256" key="14">
    <source>
        <dbReference type="PROSITE-ProRule" id="PRU01016"/>
    </source>
</evidence>
<dbReference type="FunFam" id="3.40.50.150:FF:000036">
    <property type="entry name" value="DNA (cytosine-5)-methyltransferase"/>
    <property type="match status" value="1"/>
</dbReference>
<evidence type="ECO:0000313" key="20">
    <source>
        <dbReference type="EMBL" id="KAL3385455.1"/>
    </source>
</evidence>
<feature type="domain" description="CXXC-type" evidence="19">
    <location>
        <begin position="372"/>
        <end position="418"/>
    </location>
</feature>
<dbReference type="InterPro" id="IPR031303">
    <property type="entry name" value="C5_meth_CS"/>
</dbReference>
<evidence type="ECO:0000256" key="7">
    <source>
        <dbReference type="ARBA" id="ARBA00022771"/>
    </source>
</evidence>
<dbReference type="PROSITE" id="PS51038">
    <property type="entry name" value="BAH"/>
    <property type="match status" value="2"/>
</dbReference>
<comment type="similarity">
    <text evidence="11 14 15">Belongs to the class I-like SAM-binding methyltransferase superfamily. C5-methyltransferase family.</text>
</comment>
<keyword evidence="21" id="KW-1185">Reference proteome</keyword>
<comment type="subcellular location">
    <subcellularLocation>
        <location evidence="1 11">Nucleus</location>
    </subcellularLocation>
</comment>
<dbReference type="Pfam" id="PF00145">
    <property type="entry name" value="DNA_methylase"/>
    <property type="match status" value="1"/>
</dbReference>
<name>A0ABD2VYB8_9HYME</name>
<evidence type="ECO:0000256" key="6">
    <source>
        <dbReference type="ARBA" id="ARBA00022737"/>
    </source>
</evidence>
<dbReference type="CDD" id="cd04760">
    <property type="entry name" value="BAH_Dnmt1_I"/>
    <property type="match status" value="1"/>
</dbReference>
<dbReference type="PRINTS" id="PR00105">
    <property type="entry name" value="C5METTRFRASE"/>
</dbReference>
<feature type="domain" description="BAH" evidence="18">
    <location>
        <begin position="707"/>
        <end position="832"/>
    </location>
</feature>
<dbReference type="Gene3D" id="3.90.120.10">
    <property type="entry name" value="DNA Methylase, subunit A, domain 2"/>
    <property type="match status" value="1"/>
</dbReference>
<dbReference type="GO" id="GO:0005634">
    <property type="term" value="C:nucleus"/>
    <property type="evidence" value="ECO:0007669"/>
    <property type="project" value="UniProtKB-SubCell"/>
</dbReference>
<comment type="catalytic activity">
    <reaction evidence="11 16">
        <text>a 2'-deoxycytidine in DNA + S-adenosyl-L-methionine = a 5-methyl-2'-deoxycytidine in DNA + S-adenosyl-L-homocysteine + H(+)</text>
        <dbReference type="Rhea" id="RHEA:13681"/>
        <dbReference type="Rhea" id="RHEA-COMP:11369"/>
        <dbReference type="Rhea" id="RHEA-COMP:11370"/>
        <dbReference type="ChEBI" id="CHEBI:15378"/>
        <dbReference type="ChEBI" id="CHEBI:57856"/>
        <dbReference type="ChEBI" id="CHEBI:59789"/>
        <dbReference type="ChEBI" id="CHEBI:85452"/>
        <dbReference type="ChEBI" id="CHEBI:85454"/>
        <dbReference type="EC" id="2.1.1.37"/>
    </reaction>
</comment>
<dbReference type="GO" id="GO:0008270">
    <property type="term" value="F:zinc ion binding"/>
    <property type="evidence" value="ECO:0007669"/>
    <property type="project" value="UniProtKB-KW"/>
</dbReference>
<keyword evidence="8" id="KW-0862">Zinc</keyword>
<dbReference type="Gene3D" id="2.30.30.490">
    <property type="match status" value="2"/>
</dbReference>
<evidence type="ECO:0000256" key="13">
    <source>
        <dbReference type="PROSITE-ProRule" id="PRU00509"/>
    </source>
</evidence>
<dbReference type="PROSITE" id="PS00095">
    <property type="entry name" value="C5_MTASE_2"/>
    <property type="match status" value="1"/>
</dbReference>
<keyword evidence="6" id="KW-0677">Repeat</keyword>
<keyword evidence="10 11" id="KW-0539">Nucleus</keyword>
<dbReference type="InterPro" id="IPR001525">
    <property type="entry name" value="C5_MeTfrase"/>
</dbReference>
<evidence type="ECO:0000259" key="19">
    <source>
        <dbReference type="PROSITE" id="PS51058"/>
    </source>
</evidence>
<evidence type="ECO:0000256" key="8">
    <source>
        <dbReference type="ARBA" id="ARBA00022833"/>
    </source>
</evidence>
<sequence length="1362" mass="154339">MIVEATNGTTEPAKSGDETLDKEINEEEQSEPLPLDESHPNKRVKTGNQTITQPAKTVEVRSKKSLIPRCEICLQKLDDDLGYYGGHPNDALEEYGVLVDSRLCLFNGDESDITEGDARAINRITGYSVYDKNGHLVPFDEGLIEKNVFLYFSGYVKPIYNDDPSNDDGIPAKDLGPIVEWYVSGFDGGEQPLITLTTEIGDYMLMKPSTEYARYMTAVREKSFISKTIIEFLMDENAPNEYEDLLNKLETVLLPTGLPKFTEDILLHHSQFICDQIISFDEAATEEDTLLITKPCIRTLINLAGISFKKGTTARSRRRTRKEEDDWRRALIRKGQNAKAMVFSKATTTPLVNDVFDSFFPNQIAKNNDDKLMLKRKRCGVCEPCQQPDCGSCANCKNMLKFGGSGTSKQACVRRRCPNMEIEAAADDDAEGQENIDENAEPSLIARKKMIGVIKSRDVTVEWIGEPLASDQNRTFYSEVALDSEHIALNDYVFIESVDASVPVQIVKVIYMWETKLNLKMFHGTWLWRGSETVLGETSSSSEVFLVDDCQDVPISYIKSKATVVHKSTPENWNELGNEAVNTSMDDSKEDIASFYYQKRYDPYTARFEDPLPDLVCPQGLKYRFCASCTRSTYAQQKNRPHVMDKLEEISRKEVLYGLVRFKDEEYRVGSAVYLQPKTFTFKFPVPYQNPVKPPKREVDEERYPEYYRKFHDRIKGSNYDTPEPFDIGYITRIYATTNVKLLAASTLQIRVKKMYRPENTVRESAKIHSDINLLYWSEEEVDVPFNCVMGKCYLAYSENLESVEEWTDAGPNRFYFSQMYNNKTNDYDEPPPKACNIGALGKKTNKIKSKSKRAETQPLEVPPKYPEIKNKLRTLDVFAGCGGLSEGLHQAGVSDTKWAIEVDDAAAHAFRFNNSNCSVFTGDCNAILKKVIDGETVLGGQRLPQKGEVELLCGGPPCQGFSGMNRFNSRAYSLFKNSLVVSYLSYCDYYRPRFFIMENVRNFVSFKKSLVLKLTLRCLIRMGYQCTFGVLQAGNFGVPQTRRRMFIIAAAPGEVLPKFPNALHVFSKSACNLNVVVDNKKYFPMYDWLDSAPYRVTTIKDALSDLPLIKSGKGEEMMRYGSEPATHFQRKVRRGLDDTSLFDHMCKDLGPMSEARMAHIPTARGSDWRDLPNISIPLSDGTYTNKLKYNYHDKKSGKSSTGAFRGVCACATGKMCNPRDRQENTLIPWCLPHTGNRHNHWAGLYGRVEWDGFFSTTITNPEPMGKQGRVLHPEQTRVVSARECARSQGFPDSFRFYGSLQDKHRQIGNAVPPPLACAVGLEIKKSVSQVEARVKEEMVKEEVVKEEVLKEEIEVVKKEEP</sequence>
<evidence type="ECO:0000256" key="11">
    <source>
        <dbReference type="PIRNR" id="PIRNR037404"/>
    </source>
</evidence>
<dbReference type="GO" id="GO:0003886">
    <property type="term" value="F:DNA (cytosine-5-)-methyltransferase activity"/>
    <property type="evidence" value="ECO:0007669"/>
    <property type="project" value="UniProtKB-UniRule"/>
</dbReference>
<gene>
    <name evidence="20" type="ORF">TKK_019018</name>
</gene>
<dbReference type="EC" id="2.1.1.37" evidence="11"/>
<comment type="caution">
    <text evidence="20">The sequence shown here is derived from an EMBL/GenBank/DDBJ whole genome shotgun (WGS) entry which is preliminary data.</text>
</comment>
<evidence type="ECO:0000256" key="4">
    <source>
        <dbReference type="ARBA" id="ARBA00022691"/>
    </source>
</evidence>
<evidence type="ECO:0000256" key="2">
    <source>
        <dbReference type="ARBA" id="ARBA00022603"/>
    </source>
</evidence>
<dbReference type="FunFam" id="3.90.120.10:FF:000001">
    <property type="entry name" value="DNA (cytosine-5)-methyltransferase"/>
    <property type="match status" value="1"/>
</dbReference>
<evidence type="ECO:0000256" key="10">
    <source>
        <dbReference type="ARBA" id="ARBA00023242"/>
    </source>
</evidence>
<evidence type="ECO:0000256" key="1">
    <source>
        <dbReference type="ARBA" id="ARBA00004123"/>
    </source>
</evidence>
<evidence type="ECO:0000256" key="16">
    <source>
        <dbReference type="RuleBase" id="RU000417"/>
    </source>
</evidence>
<dbReference type="InterPro" id="IPR050390">
    <property type="entry name" value="C5-Methyltransferase"/>
</dbReference>
<reference evidence="20 21" key="1">
    <citation type="journal article" date="2024" name="bioRxiv">
        <title>A reference genome for Trichogramma kaykai: A tiny desert-dwelling parasitoid wasp with competing sex-ratio distorters.</title>
        <authorList>
            <person name="Culotta J."/>
            <person name="Lindsey A.R."/>
        </authorList>
    </citation>
    <scope>NUCLEOTIDE SEQUENCE [LARGE SCALE GENOMIC DNA]</scope>
    <source>
        <strain evidence="20 21">KSX58</strain>
    </source>
</reference>
<dbReference type="GO" id="GO:0003677">
    <property type="term" value="F:DNA binding"/>
    <property type="evidence" value="ECO:0007669"/>
    <property type="project" value="UniProtKB-KW"/>
</dbReference>
<dbReference type="InterPro" id="IPR043151">
    <property type="entry name" value="BAH_sf"/>
</dbReference>
<feature type="compositionally biased region" description="Polar residues" evidence="17">
    <location>
        <begin position="1"/>
        <end position="12"/>
    </location>
</feature>